<comment type="catalytic activity">
    <reaction evidence="6">
        <text>a 6-O-methyl-2'-deoxyguanosine in DNA + L-cysteinyl-[protein] = S-methyl-L-cysteinyl-[protein] + a 2'-deoxyguanosine in DNA</text>
        <dbReference type="Rhea" id="RHEA:24000"/>
        <dbReference type="Rhea" id="RHEA-COMP:10131"/>
        <dbReference type="Rhea" id="RHEA-COMP:10132"/>
        <dbReference type="Rhea" id="RHEA-COMP:11367"/>
        <dbReference type="Rhea" id="RHEA-COMP:11368"/>
        <dbReference type="ChEBI" id="CHEBI:29950"/>
        <dbReference type="ChEBI" id="CHEBI:82612"/>
        <dbReference type="ChEBI" id="CHEBI:85445"/>
        <dbReference type="ChEBI" id="CHEBI:85448"/>
        <dbReference type="EC" id="2.1.1.63"/>
    </reaction>
</comment>
<dbReference type="PROSITE" id="PS00374">
    <property type="entry name" value="MGMT"/>
    <property type="match status" value="1"/>
</dbReference>
<comment type="catalytic activity">
    <reaction evidence="1">
        <text>a 4-O-methyl-thymidine in DNA + L-cysteinyl-[protein] = a thymidine in DNA + S-methyl-L-cysteinyl-[protein]</text>
        <dbReference type="Rhea" id="RHEA:53428"/>
        <dbReference type="Rhea" id="RHEA-COMP:10131"/>
        <dbReference type="Rhea" id="RHEA-COMP:10132"/>
        <dbReference type="Rhea" id="RHEA-COMP:13555"/>
        <dbReference type="Rhea" id="RHEA-COMP:13556"/>
        <dbReference type="ChEBI" id="CHEBI:29950"/>
        <dbReference type="ChEBI" id="CHEBI:82612"/>
        <dbReference type="ChEBI" id="CHEBI:137386"/>
        <dbReference type="ChEBI" id="CHEBI:137387"/>
        <dbReference type="EC" id="2.1.1.63"/>
    </reaction>
</comment>
<evidence type="ECO:0000259" key="7">
    <source>
        <dbReference type="Pfam" id="PF01035"/>
    </source>
</evidence>
<dbReference type="InterPro" id="IPR014048">
    <property type="entry name" value="MethylDNA_cys_MeTrfase_DNA-bd"/>
</dbReference>
<evidence type="ECO:0000256" key="3">
    <source>
        <dbReference type="ARBA" id="ARBA00022679"/>
    </source>
</evidence>
<protein>
    <submittedName>
        <fullName evidence="8">Cysteine methyltransferase</fullName>
    </submittedName>
</protein>
<dbReference type="AlphaFoldDB" id="A0A662DD02"/>
<dbReference type="PANTHER" id="PTHR10815">
    <property type="entry name" value="METHYLATED-DNA--PROTEIN-CYSTEINE METHYLTRANSFERASE"/>
    <property type="match status" value="1"/>
</dbReference>
<dbReference type="InterPro" id="IPR036388">
    <property type="entry name" value="WH-like_DNA-bd_sf"/>
</dbReference>
<dbReference type="NCBIfam" id="TIGR00589">
    <property type="entry name" value="ogt"/>
    <property type="match status" value="1"/>
</dbReference>
<dbReference type="Pfam" id="PF01035">
    <property type="entry name" value="DNA_binding_1"/>
    <property type="match status" value="1"/>
</dbReference>
<evidence type="ECO:0000313" key="9">
    <source>
        <dbReference type="Proteomes" id="UP000267654"/>
    </source>
</evidence>
<evidence type="ECO:0000256" key="4">
    <source>
        <dbReference type="ARBA" id="ARBA00022763"/>
    </source>
</evidence>
<keyword evidence="2 8" id="KW-0489">Methyltransferase</keyword>
<dbReference type="InterPro" id="IPR001497">
    <property type="entry name" value="MethylDNA_cys_MeTrfase_AS"/>
</dbReference>
<dbReference type="Gene3D" id="1.10.10.10">
    <property type="entry name" value="Winged helix-like DNA-binding domain superfamily/Winged helix DNA-binding domain"/>
    <property type="match status" value="1"/>
</dbReference>
<evidence type="ECO:0000256" key="5">
    <source>
        <dbReference type="ARBA" id="ARBA00023204"/>
    </source>
</evidence>
<evidence type="ECO:0000256" key="2">
    <source>
        <dbReference type="ARBA" id="ARBA00022603"/>
    </source>
</evidence>
<dbReference type="GO" id="GO:0003908">
    <property type="term" value="F:methylated-DNA-[protein]-cysteine S-methyltransferase activity"/>
    <property type="evidence" value="ECO:0007669"/>
    <property type="project" value="UniProtKB-EC"/>
</dbReference>
<dbReference type="GO" id="GO:0032259">
    <property type="term" value="P:methylation"/>
    <property type="evidence" value="ECO:0007669"/>
    <property type="project" value="UniProtKB-KW"/>
</dbReference>
<proteinExistence type="predicted"/>
<keyword evidence="5" id="KW-0234">DNA repair</keyword>
<dbReference type="CDD" id="cd06445">
    <property type="entry name" value="ATase"/>
    <property type="match status" value="1"/>
</dbReference>
<evidence type="ECO:0000313" key="8">
    <source>
        <dbReference type="EMBL" id="RLE12748.1"/>
    </source>
</evidence>
<dbReference type="SUPFAM" id="SSF46767">
    <property type="entry name" value="Methylated DNA-protein cysteine methyltransferase, C-terminal domain"/>
    <property type="match status" value="1"/>
</dbReference>
<dbReference type="GO" id="GO:0006281">
    <property type="term" value="P:DNA repair"/>
    <property type="evidence" value="ECO:0007669"/>
    <property type="project" value="UniProtKB-KW"/>
</dbReference>
<dbReference type="EMBL" id="QMQB01000135">
    <property type="protein sequence ID" value="RLE12748.1"/>
    <property type="molecule type" value="Genomic_DNA"/>
</dbReference>
<evidence type="ECO:0000256" key="1">
    <source>
        <dbReference type="ARBA" id="ARBA00001286"/>
    </source>
</evidence>
<evidence type="ECO:0000256" key="6">
    <source>
        <dbReference type="ARBA" id="ARBA00049348"/>
    </source>
</evidence>
<keyword evidence="3 8" id="KW-0808">Transferase</keyword>
<name>A0A662DD02_UNCAE</name>
<dbReference type="Proteomes" id="UP000267654">
    <property type="component" value="Unassembled WGS sequence"/>
</dbReference>
<sequence length="172" mass="19603">MDSFVFILEGKGIWVGVIVQKDRLERVVLGKNKQEVISRLRSLKDPLFSDMKKEHREIGNLATSIKKDLAMYLSGKRIDFLNYPLQLDLSQKAKKVLFAVRKIPYGQVRSYRWVAWSVKSKGYRAVGRILSINPLPIIIPCHRVIRSDGKIGGFSAGVEIKRRLLRLEGVAV</sequence>
<accession>A0A662DD02</accession>
<gene>
    <name evidence="8" type="ORF">DRI96_04050</name>
</gene>
<keyword evidence="4" id="KW-0227">DNA damage</keyword>
<reference evidence="8 9" key="1">
    <citation type="submission" date="2018-06" db="EMBL/GenBank/DDBJ databases">
        <title>Extensive metabolic versatility and redundancy in microbially diverse, dynamic hydrothermal sediments.</title>
        <authorList>
            <person name="Dombrowski N."/>
            <person name="Teske A."/>
            <person name="Baker B.J."/>
        </authorList>
    </citation>
    <scope>NUCLEOTIDE SEQUENCE [LARGE SCALE GENOMIC DNA]</scope>
    <source>
        <strain evidence="8">B19_G9</strain>
    </source>
</reference>
<dbReference type="PANTHER" id="PTHR10815:SF13">
    <property type="entry name" value="METHYLATED-DNA--PROTEIN-CYSTEINE METHYLTRANSFERASE"/>
    <property type="match status" value="1"/>
</dbReference>
<organism evidence="8 9">
    <name type="scientific">Aerophobetes bacterium</name>
    <dbReference type="NCBI Taxonomy" id="2030807"/>
    <lineage>
        <taxon>Bacteria</taxon>
        <taxon>Candidatus Aerophobota</taxon>
    </lineage>
</organism>
<comment type="caution">
    <text evidence="8">The sequence shown here is derived from an EMBL/GenBank/DDBJ whole genome shotgun (WGS) entry which is preliminary data.</text>
</comment>
<feature type="domain" description="Methylated-DNA-[protein]-cysteine S-methyltransferase DNA binding" evidence="7">
    <location>
        <begin position="94"/>
        <end position="170"/>
    </location>
</feature>
<dbReference type="InterPro" id="IPR036217">
    <property type="entry name" value="MethylDNA_cys_MeTrfase_DNAb"/>
</dbReference>